<keyword evidence="2" id="KW-1185">Reference proteome</keyword>
<dbReference type="RefSeq" id="WP_069958381.1">
    <property type="nucleotide sequence ID" value="NZ_MCGG01000035.1"/>
</dbReference>
<dbReference type="Pfam" id="PF05159">
    <property type="entry name" value="Capsule_synth"/>
    <property type="match status" value="1"/>
</dbReference>
<dbReference type="OrthoDB" id="5653355at2"/>
<dbReference type="Gene3D" id="3.40.50.2000">
    <property type="entry name" value="Glycogen Phosphorylase B"/>
    <property type="match status" value="1"/>
</dbReference>
<dbReference type="GO" id="GO:0000271">
    <property type="term" value="P:polysaccharide biosynthetic process"/>
    <property type="evidence" value="ECO:0007669"/>
    <property type="project" value="InterPro"/>
</dbReference>
<dbReference type="STRING" id="28181.BEN30_12305"/>
<dbReference type="Proteomes" id="UP000095347">
    <property type="component" value="Unassembled WGS sequence"/>
</dbReference>
<proteinExistence type="predicted"/>
<dbReference type="GO" id="GO:0015774">
    <property type="term" value="P:polysaccharide transport"/>
    <property type="evidence" value="ECO:0007669"/>
    <property type="project" value="InterPro"/>
</dbReference>
<dbReference type="EMBL" id="MCGG01000035">
    <property type="protein sequence ID" value="OEJ66329.1"/>
    <property type="molecule type" value="Genomic_DNA"/>
</dbReference>
<dbReference type="AlphaFoldDB" id="A0A1E5Q6P6"/>
<accession>A0A1E5Q6P6</accession>
<comment type="caution">
    <text evidence="1">The sequence shown here is derived from an EMBL/GenBank/DDBJ whole genome shotgun (WGS) entry which is preliminary data.</text>
</comment>
<reference evidence="2" key="1">
    <citation type="submission" date="2016-07" db="EMBL/GenBank/DDBJ databases">
        <authorList>
            <person name="Florea S."/>
            <person name="Webb J.S."/>
            <person name="Jaromczyk J."/>
            <person name="Schardl C.L."/>
        </authorList>
    </citation>
    <scope>NUCLEOTIDE SEQUENCE [LARGE SCALE GENOMIC DNA]</scope>
    <source>
        <strain evidence="2">MV-1</strain>
    </source>
</reference>
<name>A0A1E5Q6P6_9PROT</name>
<evidence type="ECO:0000313" key="1">
    <source>
        <dbReference type="EMBL" id="OEJ66329.1"/>
    </source>
</evidence>
<gene>
    <name evidence="1" type="ORF">BEN30_12305</name>
</gene>
<protein>
    <recommendedName>
        <fullName evidence="3">Capsule polysaccharide biosynthesis protein</fullName>
    </recommendedName>
</protein>
<dbReference type="SUPFAM" id="SSF53756">
    <property type="entry name" value="UDP-Glycosyltransferase/glycogen phosphorylase"/>
    <property type="match status" value="1"/>
</dbReference>
<sequence>MTSPILKLFSGQAWKRVALRTIRNLNENQQRKRVLDLYHILGPVSSSDSQLAIVADGLWDNPNHFFRLRLFLEAQPNIASMKLIGIVRTSGDRTIEVLKTLGFSQFVMIDENPLYCPSTFAGKAQEMLESVNSHWDLLNLTLPYGVPAYTFYDTVLKIAKHPHPPLNSPLWAQCLAEFLSYCAIYDALFNSENITQVVLSHPWKSEYATLFWRALTENKPSYHLTGYCDGIRIRLFKNTDEYSTPIEILSFDEFLNLPIPVHKKLVENGRQYLTQRESGLSSDINAQYAFHPETRASSKKESLKALNIKPGRKLGVIYSHVWFDFPHTYAMKNFTDFQDWIKFTIDIISKSDDMDWLLKPHPTETWYGGVTLKEMCGDLPPHVHVTPHTTDSLMVLTAADVVVTVHGTVGMEAAAHGVPVIAADHNSYEEWGFVHQATSRDNYAELLKAAHNLPAVTNEQRERALALISITMSPMPRECGGLKILCDSSGPQLHKDIVNFYTNNIDAINCERTNIGTWQHESSSSYAVSVKLKHFLDQGLGSHL</sequence>
<organism evidence="1 2">
    <name type="scientific">Magnetovibrio blakemorei</name>
    <dbReference type="NCBI Taxonomy" id="28181"/>
    <lineage>
        <taxon>Bacteria</taxon>
        <taxon>Pseudomonadati</taxon>
        <taxon>Pseudomonadota</taxon>
        <taxon>Alphaproteobacteria</taxon>
        <taxon>Rhodospirillales</taxon>
        <taxon>Magnetovibrionaceae</taxon>
        <taxon>Magnetovibrio</taxon>
    </lineage>
</organism>
<dbReference type="InterPro" id="IPR007833">
    <property type="entry name" value="Capsule_polysaccharide_synth"/>
</dbReference>
<evidence type="ECO:0008006" key="3">
    <source>
        <dbReference type="Google" id="ProtNLM"/>
    </source>
</evidence>
<evidence type="ECO:0000313" key="2">
    <source>
        <dbReference type="Proteomes" id="UP000095347"/>
    </source>
</evidence>